<name>A0ABY6KIT0_9ARAC</name>
<organism evidence="2 3">
    <name type="scientific">Cordylochernes scorpioides</name>
    <dbReference type="NCBI Taxonomy" id="51811"/>
    <lineage>
        <taxon>Eukaryota</taxon>
        <taxon>Metazoa</taxon>
        <taxon>Ecdysozoa</taxon>
        <taxon>Arthropoda</taxon>
        <taxon>Chelicerata</taxon>
        <taxon>Arachnida</taxon>
        <taxon>Pseudoscorpiones</taxon>
        <taxon>Cheliferoidea</taxon>
        <taxon>Chernetidae</taxon>
        <taxon>Cordylochernes</taxon>
    </lineage>
</organism>
<keyword evidence="1" id="KW-0812">Transmembrane</keyword>
<dbReference type="Proteomes" id="UP001235939">
    <property type="component" value="Chromosome 06"/>
</dbReference>
<evidence type="ECO:0000313" key="2">
    <source>
        <dbReference type="EMBL" id="UYV68748.1"/>
    </source>
</evidence>
<evidence type="ECO:0000256" key="1">
    <source>
        <dbReference type="SAM" id="Phobius"/>
    </source>
</evidence>
<evidence type="ECO:0000313" key="3">
    <source>
        <dbReference type="Proteomes" id="UP001235939"/>
    </source>
</evidence>
<gene>
    <name evidence="2" type="ORF">LAZ67_6000654</name>
</gene>
<proteinExistence type="predicted"/>
<reference evidence="2 3" key="1">
    <citation type="submission" date="2022-01" db="EMBL/GenBank/DDBJ databases">
        <title>A chromosomal length assembly of Cordylochernes scorpioides.</title>
        <authorList>
            <person name="Zeh D."/>
            <person name="Zeh J."/>
        </authorList>
    </citation>
    <scope>NUCLEOTIDE SEQUENCE [LARGE SCALE GENOMIC DNA]</scope>
    <source>
        <strain evidence="2">IN4F17</strain>
        <tissue evidence="2">Whole Body</tissue>
    </source>
</reference>
<feature type="transmembrane region" description="Helical" evidence="1">
    <location>
        <begin position="6"/>
        <end position="27"/>
    </location>
</feature>
<sequence length="92" mass="9922">MSDLLVPGTLYLSKVACTLLTYIILCYNQMCVLSRSMAAFAGMCNGGSAEDGCLAASRDDTTINAMDMVSLGLLLRILFKSRDSSLWGIPFN</sequence>
<accession>A0ABY6KIT0</accession>
<keyword evidence="3" id="KW-1185">Reference proteome</keyword>
<keyword evidence="1" id="KW-1133">Transmembrane helix</keyword>
<protein>
    <submittedName>
        <fullName evidence="2">RERE</fullName>
    </submittedName>
</protein>
<keyword evidence="1" id="KW-0472">Membrane</keyword>
<dbReference type="EMBL" id="CP092868">
    <property type="protein sequence ID" value="UYV68748.1"/>
    <property type="molecule type" value="Genomic_DNA"/>
</dbReference>
<dbReference type="Gene3D" id="4.10.1240.50">
    <property type="match status" value="1"/>
</dbReference>